<dbReference type="PANTHER" id="PTHR43298">
    <property type="entry name" value="MULTIDRUG RESISTANCE PROTEIN NORM-RELATED"/>
    <property type="match status" value="1"/>
</dbReference>
<evidence type="ECO:0000256" key="6">
    <source>
        <dbReference type="SAM" id="MobiDB-lite"/>
    </source>
</evidence>
<keyword evidence="7" id="KW-1133">Transmembrane helix</keyword>
<evidence type="ECO:0000313" key="8">
    <source>
        <dbReference type="EMBL" id="KGF53997.1"/>
    </source>
</evidence>
<proteinExistence type="inferred from homology"/>
<feature type="transmembrane region" description="Helical" evidence="7">
    <location>
        <begin position="52"/>
        <end position="77"/>
    </location>
</feature>
<reference evidence="8 9" key="1">
    <citation type="submission" date="2011-08" db="EMBL/GenBank/DDBJ databases">
        <title>The Genome Sequence of Clostridium orbiscindens 1_3_50AFAA.</title>
        <authorList>
            <consortium name="The Broad Institute Genome Sequencing Platform"/>
            <person name="Earl A."/>
            <person name="Ward D."/>
            <person name="Feldgarden M."/>
            <person name="Gevers D."/>
            <person name="Daigneault M."/>
            <person name="Strauss J."/>
            <person name="Allen-Vercoe E."/>
            <person name="Young S.K."/>
            <person name="Zeng Q."/>
            <person name="Gargeya S."/>
            <person name="Fitzgerald M."/>
            <person name="Haas B."/>
            <person name="Abouelleil A."/>
            <person name="Alvarado L."/>
            <person name="Arachchi H.M."/>
            <person name="Berlin A."/>
            <person name="Brown A."/>
            <person name="Chapman S.B."/>
            <person name="Chen Z."/>
            <person name="Dunbar C."/>
            <person name="Freedman E."/>
            <person name="Gearin G."/>
            <person name="Gellesch M."/>
            <person name="Goldberg J."/>
            <person name="Griggs A."/>
            <person name="Gujja S."/>
            <person name="Heiman D."/>
            <person name="Howarth C."/>
            <person name="Larson L."/>
            <person name="Lui A."/>
            <person name="MacDonald P.J.P."/>
            <person name="Montmayeur A."/>
            <person name="Murphy C."/>
            <person name="Neiman D."/>
            <person name="Pearson M."/>
            <person name="Priest M."/>
            <person name="Roberts A."/>
            <person name="Saif S."/>
            <person name="Shea T."/>
            <person name="Shenoy N."/>
            <person name="Sisk P."/>
            <person name="Stolte C."/>
            <person name="Sykes S."/>
            <person name="Wortman J."/>
            <person name="Nusbaum C."/>
            <person name="Birren B."/>
        </authorList>
    </citation>
    <scope>NUCLEOTIDE SEQUENCE [LARGE SCALE GENOMIC DNA]</scope>
    <source>
        <strain evidence="8 9">1_3_50AFAA</strain>
    </source>
</reference>
<feature type="compositionally biased region" description="Low complexity" evidence="6">
    <location>
        <begin position="382"/>
        <end position="393"/>
    </location>
</feature>
<keyword evidence="9" id="KW-1185">Reference proteome</keyword>
<feature type="compositionally biased region" description="Low complexity" evidence="6">
    <location>
        <begin position="424"/>
        <end position="433"/>
    </location>
</feature>
<evidence type="ECO:0000256" key="1">
    <source>
        <dbReference type="ARBA" id="ARBA00003408"/>
    </source>
</evidence>
<dbReference type="eggNOG" id="COG0534">
    <property type="taxonomic scope" value="Bacteria"/>
</dbReference>
<name>A0A096CGJ7_FLAPL</name>
<feature type="transmembrane region" description="Helical" evidence="7">
    <location>
        <begin position="12"/>
        <end position="32"/>
    </location>
</feature>
<dbReference type="PANTHER" id="PTHR43298:SF2">
    <property type="entry name" value="FMN_FAD EXPORTER YEEO-RELATED"/>
    <property type="match status" value="1"/>
</dbReference>
<dbReference type="EMBL" id="ADLO01000099">
    <property type="protein sequence ID" value="KGF53997.1"/>
    <property type="molecule type" value="Genomic_DNA"/>
</dbReference>
<evidence type="ECO:0000256" key="2">
    <source>
        <dbReference type="ARBA" id="ARBA00010199"/>
    </source>
</evidence>
<keyword evidence="7" id="KW-0472">Membrane</keyword>
<protein>
    <recommendedName>
        <fullName evidence="3">Probable multidrug resistance protein NorM</fullName>
    </recommendedName>
    <alternativeName>
        <fullName evidence="5">Multidrug-efflux transporter</fullName>
    </alternativeName>
</protein>
<evidence type="ECO:0000256" key="4">
    <source>
        <dbReference type="ARBA" id="ARBA00022448"/>
    </source>
</evidence>
<comment type="similarity">
    <text evidence="2">Belongs to the multi antimicrobial extrusion (MATE) (TC 2.A.66.1) family.</text>
</comment>
<keyword evidence="7" id="KW-0812">Transmembrane</keyword>
<feature type="transmembrane region" description="Helical" evidence="7">
    <location>
        <begin position="313"/>
        <end position="335"/>
    </location>
</feature>
<feature type="transmembrane region" description="Helical" evidence="7">
    <location>
        <begin position="89"/>
        <end position="112"/>
    </location>
</feature>
<dbReference type="HOGENOM" id="CLU_012893_5_0_9"/>
<sequence>MDLTRGGITRPMLLFAGPMIAGNLLQQCYNIADTLIVGRALGASALASVGFSFTLMTFLTSVLLGLCMGSGALWSMLYGAEREEELKRCLFASFVFIGAVAVLLNVGVLALLEPVMTLLRIPAGAWDETRAYLRVVLLGVCFTFLYNYFACLLRSVGNSVAPLAFLAVSTVLNIGLDLWFVLGLGWGVAGAAGATVLAQGVSAAGIALYGWRRVPLLRLERRHCKVSRGELGRIMNYSLLTCVQQSVMNFGILMVQGLVNSFGVNVMAAFAAAVKIDAFAYLPVQDFGNAFSTFVAQNTGAQKAERIRKGIRSALWVSVGFCLVSSLLVCLFAAPLMGLFVEPGETEIIAVGVEYLRIEGMCYCGIGILFFALRPVPRPGAARRVGGAHRGLPGDAGGPGLPAGPHPRRGPEGHLVGRAHRLGSGRSGRAGALPEKTPSGGNGLRAGGIKNRRGRNASPRRFLLFRSISRPSGSPGTRRRSSCGQ</sequence>
<dbReference type="Proteomes" id="UP000029585">
    <property type="component" value="Unassembled WGS sequence"/>
</dbReference>
<dbReference type="Pfam" id="PF01554">
    <property type="entry name" value="MatE"/>
    <property type="match status" value="2"/>
</dbReference>
<evidence type="ECO:0000313" key="9">
    <source>
        <dbReference type="Proteomes" id="UP000029585"/>
    </source>
</evidence>
<evidence type="ECO:0000256" key="3">
    <source>
        <dbReference type="ARBA" id="ARBA00020268"/>
    </source>
</evidence>
<feature type="transmembrane region" description="Helical" evidence="7">
    <location>
        <begin position="132"/>
        <end position="153"/>
    </location>
</feature>
<dbReference type="InterPro" id="IPR050222">
    <property type="entry name" value="MATE_MdtK"/>
</dbReference>
<dbReference type="InterPro" id="IPR002528">
    <property type="entry name" value="MATE_fam"/>
</dbReference>
<organism evidence="8 9">
    <name type="scientific">Flavonifractor plautii 1_3_50AFAA</name>
    <dbReference type="NCBI Taxonomy" id="742738"/>
    <lineage>
        <taxon>Bacteria</taxon>
        <taxon>Bacillati</taxon>
        <taxon>Bacillota</taxon>
        <taxon>Clostridia</taxon>
        <taxon>Eubacteriales</taxon>
        <taxon>Oscillospiraceae</taxon>
        <taxon>Flavonifractor</taxon>
    </lineage>
</organism>
<feature type="compositionally biased region" description="Low complexity" evidence="6">
    <location>
        <begin position="466"/>
        <end position="476"/>
    </location>
</feature>
<feature type="transmembrane region" description="Helical" evidence="7">
    <location>
        <begin position="188"/>
        <end position="211"/>
    </location>
</feature>
<feature type="region of interest" description="Disordered" evidence="6">
    <location>
        <begin position="382"/>
        <end position="485"/>
    </location>
</feature>
<comment type="function">
    <text evidence="1">Multidrug efflux pump.</text>
</comment>
<dbReference type="NCBIfam" id="TIGR00797">
    <property type="entry name" value="matE"/>
    <property type="match status" value="1"/>
</dbReference>
<feature type="transmembrane region" description="Helical" evidence="7">
    <location>
        <begin position="355"/>
        <end position="373"/>
    </location>
</feature>
<keyword evidence="4" id="KW-0813">Transport</keyword>
<evidence type="ECO:0000256" key="7">
    <source>
        <dbReference type="SAM" id="Phobius"/>
    </source>
</evidence>
<dbReference type="CDD" id="cd13138">
    <property type="entry name" value="MATE_yoeA_like"/>
    <property type="match status" value="1"/>
</dbReference>
<dbReference type="GO" id="GO:0015297">
    <property type="term" value="F:antiporter activity"/>
    <property type="evidence" value="ECO:0007669"/>
    <property type="project" value="InterPro"/>
</dbReference>
<accession>A0A096CGJ7</accession>
<gene>
    <name evidence="8" type="ORF">HMPREF9460_03247</name>
</gene>
<dbReference type="GO" id="GO:0005886">
    <property type="term" value="C:plasma membrane"/>
    <property type="evidence" value="ECO:0007669"/>
    <property type="project" value="TreeGrafter"/>
</dbReference>
<dbReference type="GO" id="GO:0042910">
    <property type="term" value="F:xenobiotic transmembrane transporter activity"/>
    <property type="evidence" value="ECO:0007669"/>
    <property type="project" value="InterPro"/>
</dbReference>
<feature type="transmembrane region" description="Helical" evidence="7">
    <location>
        <begin position="160"/>
        <end position="182"/>
    </location>
</feature>
<comment type="caution">
    <text evidence="8">The sequence shown here is derived from an EMBL/GenBank/DDBJ whole genome shotgun (WGS) entry which is preliminary data.</text>
</comment>
<dbReference type="AlphaFoldDB" id="A0A096CGJ7"/>
<evidence type="ECO:0000256" key="5">
    <source>
        <dbReference type="ARBA" id="ARBA00031636"/>
    </source>
</evidence>